<evidence type="ECO:0000313" key="2">
    <source>
        <dbReference type="Proteomes" id="UP001060566"/>
    </source>
</evidence>
<comment type="caution">
    <text evidence="1">The sequence shown here is derived from an EMBL/GenBank/DDBJ whole genome shotgun (WGS) entry which is preliminary data.</text>
</comment>
<gene>
    <name evidence="1" type="ORF">NGM45_08995</name>
</gene>
<keyword evidence="2" id="KW-1185">Reference proteome</keyword>
<organism evidence="1 2">
    <name type="scientific">Bacillus pretiosus</name>
    <dbReference type="NCBI Taxonomy" id="2983392"/>
    <lineage>
        <taxon>Bacteria</taxon>
        <taxon>Bacillati</taxon>
        <taxon>Bacillota</taxon>
        <taxon>Bacilli</taxon>
        <taxon>Bacillales</taxon>
        <taxon>Bacillaceae</taxon>
        <taxon>Bacillus</taxon>
    </lineage>
</organism>
<accession>A0ABT3EQZ0</accession>
<dbReference type="EMBL" id="JAOXJG010000005">
    <property type="protein sequence ID" value="MCW1239207.1"/>
    <property type="molecule type" value="Genomic_DNA"/>
</dbReference>
<sequence length="100" mass="10608">MAKYEVSEKLWGLMEESDKEEVYELLKATGSIKEGDTIEPSSGPEERFNPGRDIKKKVCKIACDAAFSAAVAAAASLNPIAAAAAIAVANAAKDECKDRC</sequence>
<protein>
    <submittedName>
        <fullName evidence="1">Uncharacterized protein</fullName>
    </submittedName>
</protein>
<dbReference type="GeneID" id="301197969"/>
<evidence type="ECO:0000313" key="1">
    <source>
        <dbReference type="EMBL" id="MCW1239207.1"/>
    </source>
</evidence>
<name>A0ABT3EQZ0_9BACI</name>
<reference evidence="1" key="1">
    <citation type="submission" date="2022-10" db="EMBL/GenBank/DDBJ databases">
        <title>De novo draft assembly of the Pseudomonas pretiosus genome isolated from the plants rhizorohere.</title>
        <authorList>
            <person name="Robas M."/>
            <person name="Fernandez V.M."/>
            <person name="Provanza A."/>
            <person name="Jimenez P.A."/>
        </authorList>
    </citation>
    <scope>NUCLEOTIDE SEQUENCE</scope>
    <source>
        <strain evidence="1">SAICEU11T</strain>
    </source>
</reference>
<proteinExistence type="predicted"/>
<dbReference type="RefSeq" id="WP_264461529.1">
    <property type="nucleotide sequence ID" value="NZ_JAOXJG010000005.1"/>
</dbReference>
<dbReference type="Proteomes" id="UP001060566">
    <property type="component" value="Unassembled WGS sequence"/>
</dbReference>